<protein>
    <submittedName>
        <fullName evidence="1">Polyketide cyclase</fullName>
    </submittedName>
</protein>
<dbReference type="Gene3D" id="3.30.530.20">
    <property type="match status" value="1"/>
</dbReference>
<dbReference type="OrthoDB" id="6981485at2"/>
<dbReference type="Proteomes" id="UP000076489">
    <property type="component" value="Unassembled WGS sequence"/>
</dbReference>
<proteinExistence type="predicted"/>
<evidence type="ECO:0000313" key="2">
    <source>
        <dbReference type="Proteomes" id="UP000076489"/>
    </source>
</evidence>
<comment type="caution">
    <text evidence="1">The sequence shown here is derived from an EMBL/GenBank/DDBJ whole genome shotgun (WGS) entry which is preliminary data.</text>
</comment>
<dbReference type="RefSeq" id="WP_008076509.1">
    <property type="nucleotide sequence ID" value="NZ_LUKJ01000003.1"/>
</dbReference>
<accession>A0A166NE83</accession>
<dbReference type="AlphaFoldDB" id="A0A166NE83"/>
<sequence length="156" mass="17087">MNTLQPDTLIKNPHGCHVVSSVEVPADAAQVWAVVGNFAGFDRFIPALSHIEMTGEGVSSLRKKFFKDDNHLVVEQLNSRDDQALNMTWTLIYNTLGIGNLWAAMRVESIGADKSRAIWTIIAEPAQGGEQALPGFKDFLQGFADDAMGNVLKLFV</sequence>
<organism evidence="1 2">
    <name type="scientific">Pseudomonas fluorescens</name>
    <dbReference type="NCBI Taxonomy" id="294"/>
    <lineage>
        <taxon>Bacteria</taxon>
        <taxon>Pseudomonadati</taxon>
        <taxon>Pseudomonadota</taxon>
        <taxon>Gammaproteobacteria</taxon>
        <taxon>Pseudomonadales</taxon>
        <taxon>Pseudomonadaceae</taxon>
        <taxon>Pseudomonas</taxon>
    </lineage>
</organism>
<dbReference type="Pfam" id="PF10604">
    <property type="entry name" value="Polyketide_cyc2"/>
    <property type="match status" value="1"/>
</dbReference>
<dbReference type="InterPro" id="IPR019587">
    <property type="entry name" value="Polyketide_cyclase/dehydratase"/>
</dbReference>
<dbReference type="CDD" id="cd07821">
    <property type="entry name" value="PYR_PYL_RCAR_like"/>
    <property type="match status" value="1"/>
</dbReference>
<gene>
    <name evidence="1" type="ORF">A1D17_13755</name>
</gene>
<name>A0A166NE83_PSEFL</name>
<reference evidence="2" key="1">
    <citation type="submission" date="2016-03" db="EMBL/GenBank/DDBJ databases">
        <authorList>
            <person name="Ray J."/>
            <person name="Price M."/>
            <person name="Deutschbauer A."/>
        </authorList>
    </citation>
    <scope>NUCLEOTIDE SEQUENCE [LARGE SCALE GENOMIC DNA]</scope>
    <source>
        <strain evidence="2">FW300-N1B4</strain>
    </source>
</reference>
<dbReference type="SUPFAM" id="SSF55961">
    <property type="entry name" value="Bet v1-like"/>
    <property type="match status" value="1"/>
</dbReference>
<dbReference type="InterPro" id="IPR023393">
    <property type="entry name" value="START-like_dom_sf"/>
</dbReference>
<dbReference type="EMBL" id="LUKJ01000003">
    <property type="protein sequence ID" value="KZN17170.1"/>
    <property type="molecule type" value="Genomic_DNA"/>
</dbReference>
<evidence type="ECO:0000313" key="1">
    <source>
        <dbReference type="EMBL" id="KZN17170.1"/>
    </source>
</evidence>
<reference evidence="1 2" key="2">
    <citation type="journal article" date="2018" name="Nature">
        <title>Mutant phenotypes for thousands of bacterial genes of unknown function.</title>
        <authorList>
            <person name="Price M.N."/>
            <person name="Wetmore K.M."/>
            <person name="Waters R.J."/>
            <person name="Callaghan M."/>
            <person name="Ray J."/>
            <person name="Liu H."/>
            <person name="Kuehl J.V."/>
            <person name="Melnyk R.A."/>
            <person name="Lamson J.S."/>
            <person name="Suh Y."/>
            <person name="Carlson H.K."/>
            <person name="Esquivel Z."/>
            <person name="Sadeeshkumar H."/>
            <person name="Chakraborty R."/>
            <person name="Zane G.M."/>
            <person name="Rubin B.E."/>
            <person name="Wall J.D."/>
            <person name="Visel A."/>
            <person name="Bristow J."/>
            <person name="Blow M.J."/>
            <person name="Arkin A.P."/>
            <person name="Deutschbauer A.M."/>
        </authorList>
    </citation>
    <scope>NUCLEOTIDE SEQUENCE [LARGE SCALE GENOMIC DNA]</scope>
    <source>
        <strain evidence="1 2">FW300-N1B4</strain>
    </source>
</reference>